<organism evidence="8">
    <name type="scientific">Volvox carteri f. nagariensis</name>
    <dbReference type="NCBI Taxonomy" id="3068"/>
    <lineage>
        <taxon>Eukaryota</taxon>
        <taxon>Viridiplantae</taxon>
        <taxon>Chlorophyta</taxon>
        <taxon>core chlorophytes</taxon>
        <taxon>Chlorophyceae</taxon>
        <taxon>CS clade</taxon>
        <taxon>Chlamydomonadales</taxon>
        <taxon>Volvocaceae</taxon>
        <taxon>Volvox</taxon>
    </lineage>
</organism>
<protein>
    <recommendedName>
        <fullName evidence="5">SURF1-like protein</fullName>
    </recommendedName>
</protein>
<name>D8UK53_VOLCA</name>
<keyword evidence="5" id="KW-0999">Mitochondrion inner membrane</keyword>
<dbReference type="RefSeq" id="XP_002959044.1">
    <property type="nucleotide sequence ID" value="XM_002958998.1"/>
</dbReference>
<dbReference type="GO" id="GO:0005743">
    <property type="term" value="C:mitochondrial inner membrane"/>
    <property type="evidence" value="ECO:0007669"/>
    <property type="project" value="UniProtKB-SubCell"/>
</dbReference>
<dbReference type="InParanoid" id="D8UK53"/>
<evidence type="ECO:0000256" key="5">
    <source>
        <dbReference type="RuleBase" id="RU363076"/>
    </source>
</evidence>
<evidence type="ECO:0000256" key="4">
    <source>
        <dbReference type="ARBA" id="ARBA00023136"/>
    </source>
</evidence>
<dbReference type="eggNOG" id="KOG1563">
    <property type="taxonomic scope" value="Eukaryota"/>
</dbReference>
<dbReference type="PANTHER" id="PTHR23427:SF2">
    <property type="entry name" value="SURFEIT LOCUS PROTEIN 1"/>
    <property type="match status" value="1"/>
</dbReference>
<comment type="subcellular location">
    <subcellularLocation>
        <location evidence="1">Membrane</location>
    </subcellularLocation>
    <subcellularLocation>
        <location evidence="5">Mitochondrion inner membrane</location>
        <topology evidence="5">Multi-pass membrane protein</topology>
    </subcellularLocation>
</comment>
<dbReference type="FunCoup" id="D8UK53">
    <property type="interactions" value="1418"/>
</dbReference>
<dbReference type="EMBL" id="GL378438">
    <property type="protein sequence ID" value="EFJ39905.1"/>
    <property type="molecule type" value="Genomic_DNA"/>
</dbReference>
<evidence type="ECO:0000256" key="6">
    <source>
        <dbReference type="SAM" id="MobiDB-lite"/>
    </source>
</evidence>
<gene>
    <name evidence="7" type="ORF">VOLCADRAFT_100411</name>
</gene>
<keyword evidence="5" id="KW-0496">Mitochondrion</keyword>
<evidence type="ECO:0000313" key="7">
    <source>
        <dbReference type="EMBL" id="EFJ39905.1"/>
    </source>
</evidence>
<evidence type="ECO:0000313" key="8">
    <source>
        <dbReference type="Proteomes" id="UP000001058"/>
    </source>
</evidence>
<comment type="function">
    <text evidence="5">Probably involved in the biogenesis of the COX complex.</text>
</comment>
<dbReference type="OrthoDB" id="10040024at2759"/>
<dbReference type="KEGG" id="vcn:VOLCADRAFT_100411"/>
<dbReference type="Pfam" id="PF02104">
    <property type="entry name" value="SURF1"/>
    <property type="match status" value="1"/>
</dbReference>
<evidence type="ECO:0000256" key="2">
    <source>
        <dbReference type="ARBA" id="ARBA00022692"/>
    </source>
</evidence>
<dbReference type="InterPro" id="IPR045214">
    <property type="entry name" value="Surf1/Surf4"/>
</dbReference>
<dbReference type="PROSITE" id="PS51257">
    <property type="entry name" value="PROKAR_LIPOPROTEIN"/>
    <property type="match status" value="1"/>
</dbReference>
<proteinExistence type="inferred from homology"/>
<feature type="compositionally biased region" description="Basic and acidic residues" evidence="6">
    <location>
        <begin position="158"/>
        <end position="174"/>
    </location>
</feature>
<keyword evidence="4" id="KW-0472">Membrane</keyword>
<dbReference type="STRING" id="3068.D8UK53"/>
<dbReference type="AlphaFoldDB" id="D8UK53"/>
<feature type="region of interest" description="Disordered" evidence="6">
    <location>
        <begin position="158"/>
        <end position="227"/>
    </location>
</feature>
<keyword evidence="8" id="KW-1185">Reference proteome</keyword>
<dbReference type="Proteomes" id="UP000001058">
    <property type="component" value="Unassembled WGS sequence"/>
</dbReference>
<dbReference type="PANTHER" id="PTHR23427">
    <property type="entry name" value="SURFEIT LOCUS PROTEIN"/>
    <property type="match status" value="1"/>
</dbReference>
<reference evidence="7 8" key="1">
    <citation type="journal article" date="2010" name="Science">
        <title>Genomic analysis of organismal complexity in the multicellular green alga Volvox carteri.</title>
        <authorList>
            <person name="Prochnik S.E."/>
            <person name="Umen J."/>
            <person name="Nedelcu A.M."/>
            <person name="Hallmann A."/>
            <person name="Miller S.M."/>
            <person name="Nishii I."/>
            <person name="Ferris P."/>
            <person name="Kuo A."/>
            <person name="Mitros T."/>
            <person name="Fritz-Laylin L.K."/>
            <person name="Hellsten U."/>
            <person name="Chapman J."/>
            <person name="Simakov O."/>
            <person name="Rensing S.A."/>
            <person name="Terry A."/>
            <person name="Pangilinan J."/>
            <person name="Kapitonov V."/>
            <person name="Jurka J."/>
            <person name="Salamov A."/>
            <person name="Shapiro H."/>
            <person name="Schmutz J."/>
            <person name="Grimwood J."/>
            <person name="Lindquist E."/>
            <person name="Lucas S."/>
            <person name="Grigoriev I.V."/>
            <person name="Schmitt R."/>
            <person name="Kirk D."/>
            <person name="Rokhsar D.S."/>
        </authorList>
    </citation>
    <scope>NUCLEOTIDE SEQUENCE [LARGE SCALE GENOMIC DNA]</scope>
    <source>
        <strain evidence="8">f. Nagariensis / Eve</strain>
    </source>
</reference>
<accession>D8UK53</accession>
<keyword evidence="2" id="KW-0812">Transmembrane</keyword>
<evidence type="ECO:0000256" key="3">
    <source>
        <dbReference type="ARBA" id="ARBA00022989"/>
    </source>
</evidence>
<dbReference type="GeneID" id="9625789"/>
<evidence type="ECO:0000256" key="1">
    <source>
        <dbReference type="ARBA" id="ARBA00004370"/>
    </source>
</evidence>
<feature type="region of interest" description="Disordered" evidence="6">
    <location>
        <begin position="374"/>
        <end position="395"/>
    </location>
</feature>
<comment type="similarity">
    <text evidence="5">Belongs to the SURF1 family.</text>
</comment>
<feature type="compositionally biased region" description="Low complexity" evidence="6">
    <location>
        <begin position="175"/>
        <end position="200"/>
    </location>
</feature>
<feature type="compositionally biased region" description="Pro residues" evidence="6">
    <location>
        <begin position="216"/>
        <end position="225"/>
    </location>
</feature>
<keyword evidence="3" id="KW-1133">Transmembrane helix</keyword>
<dbReference type="PROSITE" id="PS50895">
    <property type="entry name" value="SURF1"/>
    <property type="match status" value="1"/>
</dbReference>
<sequence length="395" mass="42405">MGSAGRAGTAGSSGDSAWSPFSAVMFIPSVVCGCLAYWQYERMKWKEELIRLRAGISDAEARDIFADRDRDQQQPLKEYDKVLVRGRFLHEYSLYVGPRPRRFAILNPDFSLVCSVPESGIQAGYLVVTPMVSADRKGVVLVNRGWVPKTWKEEAEAKAAAKLRASTEEAERKAPAPAATPPTATHSPTAAAGRSWWRSWFGGGRGKSTAQSEPQPAQPQPPKVVPEPEVVVGVIQYDEQPSSFMPANRAEVEEFHFIQRETMARALGLPPDTPLVMAVSTDPAASQAVQKRSPLAEARSAAAAAAAAAGPAAGSDAPTSPSAAPDYPLPKYVSDLLRFSTMPGDHRNYALIWGTLCVVLAAMARTAVIKPLRGPRIVDGPGGSARDAWKASQAN</sequence>
<dbReference type="InterPro" id="IPR002994">
    <property type="entry name" value="Surf1/Shy1"/>
</dbReference>